<reference evidence="3" key="1">
    <citation type="submission" date="2025-08" db="UniProtKB">
        <authorList>
            <consortium name="RefSeq"/>
        </authorList>
    </citation>
    <scope>IDENTIFICATION</scope>
    <source>
        <strain evidence="3">11010-0011.00</strain>
        <tissue evidence="3">Whole body</tissue>
    </source>
</reference>
<evidence type="ECO:0000256" key="1">
    <source>
        <dbReference type="SAM" id="Phobius"/>
    </source>
</evidence>
<evidence type="ECO:0000313" key="2">
    <source>
        <dbReference type="Proteomes" id="UP000504634"/>
    </source>
</evidence>
<keyword evidence="1" id="KW-0812">Transmembrane</keyword>
<proteinExistence type="predicted"/>
<gene>
    <name evidence="3" type="primary">LOC115624015</name>
</gene>
<sequence>MDAATVTDENATPDLEHPADAQYIWIPIVVLVGIILLSAGVYAMSRSRQCFMCFCYKRKNVRHGYVNINADEDSDVSMACGEEPHDDQNATDCLLTGRLQIETRPASFQTTPVSL</sequence>
<accession>A0A6J2THE1</accession>
<keyword evidence="2" id="KW-1185">Reference proteome</keyword>
<name>A0A6J2THE1_DROLE</name>
<keyword evidence="1" id="KW-0472">Membrane</keyword>
<evidence type="ECO:0000313" key="3">
    <source>
        <dbReference type="RefSeq" id="XP_030374447.1"/>
    </source>
</evidence>
<dbReference type="RefSeq" id="XP_030374447.1">
    <property type="nucleotide sequence ID" value="XM_030518587.1"/>
</dbReference>
<dbReference type="GeneID" id="115624015"/>
<keyword evidence="1" id="KW-1133">Transmembrane helix</keyword>
<dbReference type="Proteomes" id="UP000504634">
    <property type="component" value="Unplaced"/>
</dbReference>
<feature type="transmembrane region" description="Helical" evidence="1">
    <location>
        <begin position="23"/>
        <end position="44"/>
    </location>
</feature>
<protein>
    <submittedName>
        <fullName evidence="3">Uncharacterized protein LOC115624015</fullName>
    </submittedName>
</protein>
<organism evidence="2 3">
    <name type="scientific">Drosophila lebanonensis</name>
    <name type="common">Fruit fly</name>
    <name type="synonym">Scaptodrosophila lebanonensis</name>
    <dbReference type="NCBI Taxonomy" id="7225"/>
    <lineage>
        <taxon>Eukaryota</taxon>
        <taxon>Metazoa</taxon>
        <taxon>Ecdysozoa</taxon>
        <taxon>Arthropoda</taxon>
        <taxon>Hexapoda</taxon>
        <taxon>Insecta</taxon>
        <taxon>Pterygota</taxon>
        <taxon>Neoptera</taxon>
        <taxon>Endopterygota</taxon>
        <taxon>Diptera</taxon>
        <taxon>Brachycera</taxon>
        <taxon>Muscomorpha</taxon>
        <taxon>Ephydroidea</taxon>
        <taxon>Drosophilidae</taxon>
        <taxon>Scaptodrosophila</taxon>
    </lineage>
</organism>
<dbReference type="OrthoDB" id="7997432at2759"/>
<dbReference type="AlphaFoldDB" id="A0A6J2THE1"/>